<keyword evidence="2" id="KW-1185">Reference proteome</keyword>
<protein>
    <submittedName>
        <fullName evidence="3">BK_channel_a domain-containing protein</fullName>
    </submittedName>
</protein>
<feature type="compositionally biased region" description="Basic residues" evidence="1">
    <location>
        <begin position="1"/>
        <end position="10"/>
    </location>
</feature>
<dbReference type="Proteomes" id="UP000038045">
    <property type="component" value="Unplaced"/>
</dbReference>
<evidence type="ECO:0000313" key="2">
    <source>
        <dbReference type="Proteomes" id="UP000038045"/>
    </source>
</evidence>
<dbReference type="AlphaFoldDB" id="A0A0N4Z1W9"/>
<proteinExistence type="predicted"/>
<dbReference type="WBParaSite" id="PTRK_0000086500.1">
    <property type="protein sequence ID" value="PTRK_0000086500.1"/>
    <property type="gene ID" value="PTRK_0000086500"/>
</dbReference>
<sequence>MCGGGKKKKIPLKEAPKKTDLVSGTKKESKKAATVANGIGKKVNIIEPAPELKNFKKKVISGRKIEDEIDIEANPSCYSGMINMTCERGEEEKDTREKIDIKKLASLMFTDYDETPEEREKRMRNKRQQKNFKAEYSDTSGYGDVSKIGMKSKSFETSMSVETYSRNKDKINKAGDEDMDNKYFISEKALRVLKNFITDDHILVDDFGDYFTFLVDVSTFFKKYRLLFSVLSIPFWNTSEILRNATMVVIGADNDAKINFLSYLLQSTKSEVEKKLKDFKEKNVLLYKPDKRYPDGPYGKIKQVNCNIDYGMFNIFSKSFVNCNAFQDSTILTKFNILCCYDPEVSKNSVEAKVQSMNDYIFNRNDIIVVTLKYEKIEYNLNNRLERLKKYSYKVIFIINISNNNVPDKNIKIKKELLRWYVSSIFKDDFYPQIFIVNDSYKDKITSKVVNNETTYFYEWLLFYKSSAVYYRCKAITNCINTAIPYCILLYTLKSLTKYSIVEKDEILKEIDKKYKSLPLYKKVCLGIALENKMEFDEKLSEKSIPPSVLADFEEPKLPNSLSKGRQCPELKYFVDSKDLHEFRFLKTGLTNNNK</sequence>
<reference evidence="3" key="1">
    <citation type="submission" date="2017-02" db="UniProtKB">
        <authorList>
            <consortium name="WormBaseParasite"/>
        </authorList>
    </citation>
    <scope>IDENTIFICATION</scope>
</reference>
<evidence type="ECO:0000256" key="1">
    <source>
        <dbReference type="SAM" id="MobiDB-lite"/>
    </source>
</evidence>
<feature type="compositionally biased region" description="Basic and acidic residues" evidence="1">
    <location>
        <begin position="11"/>
        <end position="28"/>
    </location>
</feature>
<organism evidence="2 3">
    <name type="scientific">Parastrongyloides trichosuri</name>
    <name type="common">Possum-specific nematode worm</name>
    <dbReference type="NCBI Taxonomy" id="131310"/>
    <lineage>
        <taxon>Eukaryota</taxon>
        <taxon>Metazoa</taxon>
        <taxon>Ecdysozoa</taxon>
        <taxon>Nematoda</taxon>
        <taxon>Chromadorea</taxon>
        <taxon>Rhabditida</taxon>
        <taxon>Tylenchina</taxon>
        <taxon>Panagrolaimomorpha</taxon>
        <taxon>Strongyloidoidea</taxon>
        <taxon>Strongyloididae</taxon>
        <taxon>Parastrongyloides</taxon>
    </lineage>
</organism>
<name>A0A0N4Z1W9_PARTI</name>
<feature type="region of interest" description="Disordered" evidence="1">
    <location>
        <begin position="1"/>
        <end position="28"/>
    </location>
</feature>
<evidence type="ECO:0000313" key="3">
    <source>
        <dbReference type="WBParaSite" id="PTRK_0000086500.1"/>
    </source>
</evidence>
<accession>A0A0N4Z1W9</accession>